<dbReference type="Proteomes" id="UP000198979">
    <property type="component" value="Unassembled WGS sequence"/>
</dbReference>
<organism evidence="1 2">
    <name type="scientific">Anoxybacillus pushchinoensis</name>
    <dbReference type="NCBI Taxonomy" id="150248"/>
    <lineage>
        <taxon>Bacteria</taxon>
        <taxon>Bacillati</taxon>
        <taxon>Bacillota</taxon>
        <taxon>Bacilli</taxon>
        <taxon>Bacillales</taxon>
        <taxon>Anoxybacillaceae</taxon>
        <taxon>Anoxybacillus</taxon>
    </lineage>
</organism>
<dbReference type="STRING" id="150248.SAMN05216169_103228"/>
<gene>
    <name evidence="1" type="ORF">SAMN05216169_103228</name>
</gene>
<dbReference type="Pfam" id="PF05133">
    <property type="entry name" value="SPP1_portal"/>
    <property type="match status" value="1"/>
</dbReference>
<reference evidence="2" key="1">
    <citation type="submission" date="2016-10" db="EMBL/GenBank/DDBJ databases">
        <authorList>
            <person name="Varghese N."/>
            <person name="Submissions S."/>
        </authorList>
    </citation>
    <scope>NUCLEOTIDE SEQUENCE [LARGE SCALE GENOMIC DNA]</scope>
    <source>
        <strain evidence="2">K1</strain>
    </source>
</reference>
<accession>A0A1I0TKU8</accession>
<evidence type="ECO:0000313" key="1">
    <source>
        <dbReference type="EMBL" id="SFA52399.1"/>
    </source>
</evidence>
<keyword evidence="2" id="KW-1185">Reference proteome</keyword>
<name>A0A1I0TKU8_9BACL</name>
<sequence>MNLEQYIKEYHEGRSDWFIEEVQSVTNQQRVMNVLNLKDYLDGKHKILQKPNEKFAGKEYVPRKIVLNHALTLLNFQVSFLLQNPITITGKERIAKEYQKVNKQGKYDRLNYRILGSMLKYGQVYEYVYMDKNTIKSKLIDASEGYPIYNHDNEMIAFIQAYMVDGIDYYVVYSDDVVETYNNKGGQLRMTGRYANLSGLPIIYKTTNEVNENEGKSELENWISILDSLEDLISKATDAYYKFITGIPVVTGQQLKGEGLPVDVVGAGLCLDDGSTFEFVSNKFDSNAFDTLYETLLNALYTVAHLPAIAVGRTDISNVSTEAVRILYQMALMKAGQNEQYIREGIEQRFEKIRKLLEYKGVTFTDDEYDSLGLVFSYQLPSNDKEVIENMKMLREVGGLSLQTMIEQNPYVHDVQQELMRLKEENDTTYSSGVDNKTQDVVFNENVDVSRENT</sequence>
<evidence type="ECO:0000313" key="2">
    <source>
        <dbReference type="Proteomes" id="UP000198979"/>
    </source>
</evidence>
<dbReference type="InterPro" id="IPR021145">
    <property type="entry name" value="Portal_protein_SPP1_Gp6-like"/>
</dbReference>
<proteinExistence type="predicted"/>
<dbReference type="OrthoDB" id="2955634at2"/>
<dbReference type="EMBL" id="FOJQ01000032">
    <property type="protein sequence ID" value="SFA52399.1"/>
    <property type="molecule type" value="Genomic_DNA"/>
</dbReference>
<dbReference type="AlphaFoldDB" id="A0A1I0TKU8"/>
<protein>
    <submittedName>
        <fullName evidence="1">Phage portal protein, SPP1 Gp6-like</fullName>
    </submittedName>
</protein>
<dbReference type="RefSeq" id="WP_091703448.1">
    <property type="nucleotide sequence ID" value="NZ_FOJQ01000032.1"/>
</dbReference>